<feature type="domain" description="TNase-like" evidence="7">
    <location>
        <begin position="183"/>
        <end position="325"/>
    </location>
</feature>
<evidence type="ECO:0000313" key="9">
    <source>
        <dbReference type="Proteomes" id="UP000054350"/>
    </source>
</evidence>
<evidence type="ECO:0000256" key="4">
    <source>
        <dbReference type="PIRNR" id="PIRNR017179"/>
    </source>
</evidence>
<dbReference type="FunFam" id="2.40.50.90:FF:000002">
    <property type="entry name" value="Staphylococcal nuclease domain-containing protein"/>
    <property type="match status" value="1"/>
</dbReference>
<evidence type="ECO:0000259" key="7">
    <source>
        <dbReference type="PROSITE" id="PS50830"/>
    </source>
</evidence>
<evidence type="ECO:0000256" key="5">
    <source>
        <dbReference type="SAM" id="MobiDB-lite"/>
    </source>
</evidence>
<dbReference type="Pfam" id="PF00567">
    <property type="entry name" value="TUDOR"/>
    <property type="match status" value="1"/>
</dbReference>
<keyword evidence="2 4" id="KW-0963">Cytoplasm</keyword>
<evidence type="ECO:0000256" key="1">
    <source>
        <dbReference type="ARBA" id="ARBA00004496"/>
    </source>
</evidence>
<feature type="domain" description="TNase-like" evidence="7">
    <location>
        <begin position="12"/>
        <end position="159"/>
    </location>
</feature>
<dbReference type="PROSITE" id="PS50830">
    <property type="entry name" value="TNASE_3"/>
    <property type="match status" value="3"/>
</dbReference>
<dbReference type="STRING" id="578462.A0A0L0SEI4"/>
<dbReference type="PIRSF" id="PIRSF017179">
    <property type="entry name" value="RISC-Tudor-SN"/>
    <property type="match status" value="1"/>
</dbReference>
<dbReference type="GO" id="GO:0005634">
    <property type="term" value="C:nucleus"/>
    <property type="evidence" value="ECO:0007669"/>
    <property type="project" value="TreeGrafter"/>
</dbReference>
<dbReference type="Gene3D" id="2.40.50.90">
    <property type="match status" value="5"/>
</dbReference>
<dbReference type="Proteomes" id="UP000054350">
    <property type="component" value="Unassembled WGS sequence"/>
</dbReference>
<dbReference type="SMART" id="SM00333">
    <property type="entry name" value="TUDOR"/>
    <property type="match status" value="1"/>
</dbReference>
<protein>
    <submittedName>
        <fullName evidence="8">Uncharacterized protein</fullName>
    </submittedName>
</protein>
<dbReference type="GO" id="GO:0005829">
    <property type="term" value="C:cytosol"/>
    <property type="evidence" value="ECO:0007669"/>
    <property type="project" value="UniProtKB-UniRule"/>
</dbReference>
<keyword evidence="3" id="KW-0677">Repeat</keyword>
<dbReference type="FunFam" id="2.30.30.140:FF:000018">
    <property type="entry name" value="Serine/threonine-protein kinase 31"/>
    <property type="match status" value="1"/>
</dbReference>
<dbReference type="PANTHER" id="PTHR12302">
    <property type="entry name" value="EBNA2 BINDING PROTEIN P100"/>
    <property type="match status" value="1"/>
</dbReference>
<dbReference type="InterPro" id="IPR035437">
    <property type="entry name" value="SNase_OB-fold_sf"/>
</dbReference>
<proteinExistence type="predicted"/>
<dbReference type="GO" id="GO:0004518">
    <property type="term" value="F:nuclease activity"/>
    <property type="evidence" value="ECO:0007669"/>
    <property type="project" value="TreeGrafter"/>
</dbReference>
<dbReference type="GO" id="GO:0031332">
    <property type="term" value="C:RNAi effector complex"/>
    <property type="evidence" value="ECO:0007669"/>
    <property type="project" value="InterPro"/>
</dbReference>
<dbReference type="SUPFAM" id="SSF50199">
    <property type="entry name" value="Staphylococcal nuclease"/>
    <property type="match status" value="4"/>
</dbReference>
<dbReference type="GO" id="GO:0006402">
    <property type="term" value="P:mRNA catabolic process"/>
    <property type="evidence" value="ECO:0007669"/>
    <property type="project" value="UniProtKB-UniRule"/>
</dbReference>
<comment type="subcellular location">
    <subcellularLocation>
        <location evidence="1 4">Cytoplasm</location>
    </subcellularLocation>
</comment>
<dbReference type="InterPro" id="IPR016685">
    <property type="entry name" value="Silence_cplx_Nase-comp_TudorSN"/>
</dbReference>
<evidence type="ECO:0000256" key="3">
    <source>
        <dbReference type="ARBA" id="ARBA00022737"/>
    </source>
</evidence>
<organism evidence="8 9">
    <name type="scientific">Allomyces macrogynus (strain ATCC 38327)</name>
    <name type="common">Allomyces javanicus var. macrogynus</name>
    <dbReference type="NCBI Taxonomy" id="578462"/>
    <lineage>
        <taxon>Eukaryota</taxon>
        <taxon>Fungi</taxon>
        <taxon>Fungi incertae sedis</taxon>
        <taxon>Blastocladiomycota</taxon>
        <taxon>Blastocladiomycetes</taxon>
        <taxon>Blastocladiales</taxon>
        <taxon>Blastocladiaceae</taxon>
        <taxon>Allomyces</taxon>
    </lineage>
</organism>
<feature type="domain" description="TNase-like" evidence="7">
    <location>
        <begin position="351"/>
        <end position="492"/>
    </location>
</feature>
<reference evidence="8 9" key="1">
    <citation type="submission" date="2009-11" db="EMBL/GenBank/DDBJ databases">
        <title>Annotation of Allomyces macrogynus ATCC 38327.</title>
        <authorList>
            <consortium name="The Broad Institute Genome Sequencing Platform"/>
            <person name="Russ C."/>
            <person name="Cuomo C."/>
            <person name="Burger G."/>
            <person name="Gray M.W."/>
            <person name="Holland P.W.H."/>
            <person name="King N."/>
            <person name="Lang F.B.F."/>
            <person name="Roger A.J."/>
            <person name="Ruiz-Trillo I."/>
            <person name="Young S.K."/>
            <person name="Zeng Q."/>
            <person name="Gargeya S."/>
            <person name="Fitzgerald M."/>
            <person name="Haas B."/>
            <person name="Abouelleil A."/>
            <person name="Alvarado L."/>
            <person name="Arachchi H.M."/>
            <person name="Berlin A."/>
            <person name="Chapman S.B."/>
            <person name="Gearin G."/>
            <person name="Goldberg J."/>
            <person name="Griggs A."/>
            <person name="Gujja S."/>
            <person name="Hansen M."/>
            <person name="Heiman D."/>
            <person name="Howarth C."/>
            <person name="Larimer J."/>
            <person name="Lui A."/>
            <person name="MacDonald P.J.P."/>
            <person name="McCowen C."/>
            <person name="Montmayeur A."/>
            <person name="Murphy C."/>
            <person name="Neiman D."/>
            <person name="Pearson M."/>
            <person name="Priest M."/>
            <person name="Roberts A."/>
            <person name="Saif S."/>
            <person name="Shea T."/>
            <person name="Sisk P."/>
            <person name="Stolte C."/>
            <person name="Sykes S."/>
            <person name="Wortman J."/>
            <person name="Nusbaum C."/>
            <person name="Birren B."/>
        </authorList>
    </citation>
    <scope>NUCLEOTIDE SEQUENCE [LARGE SCALE GENOMIC DNA]</scope>
    <source>
        <strain evidence="8 9">ATCC 38327</strain>
    </source>
</reference>
<evidence type="ECO:0000256" key="2">
    <source>
        <dbReference type="ARBA" id="ARBA00022490"/>
    </source>
</evidence>
<dbReference type="PANTHER" id="PTHR12302:SF2">
    <property type="entry name" value="STAPHYLOCOCCAL NUCLEASE DOMAIN-CONTAINING PROTEIN 1"/>
    <property type="match status" value="1"/>
</dbReference>
<keyword evidence="9" id="KW-1185">Reference proteome</keyword>
<dbReference type="GO" id="GO:0031047">
    <property type="term" value="P:regulatory ncRNA-mediated gene silencing"/>
    <property type="evidence" value="ECO:0007669"/>
    <property type="project" value="UniProtKB-UniRule"/>
</dbReference>
<dbReference type="SUPFAM" id="SSF63748">
    <property type="entry name" value="Tudor/PWWP/MBT"/>
    <property type="match status" value="1"/>
</dbReference>
<dbReference type="eggNOG" id="KOG2039">
    <property type="taxonomic scope" value="Eukaryota"/>
</dbReference>
<dbReference type="InterPro" id="IPR002999">
    <property type="entry name" value="Tudor"/>
</dbReference>
<dbReference type="Pfam" id="PF00565">
    <property type="entry name" value="SNase"/>
    <property type="match status" value="4"/>
</dbReference>
<dbReference type="GO" id="GO:0003723">
    <property type="term" value="F:RNA binding"/>
    <property type="evidence" value="ECO:0007669"/>
    <property type="project" value="UniProtKB-UniRule"/>
</dbReference>
<dbReference type="AlphaFoldDB" id="A0A0L0SEI4"/>
<dbReference type="OrthoDB" id="10023235at2759"/>
<gene>
    <name evidence="8" type="ORF">AMAG_06606</name>
</gene>
<reference evidence="9" key="2">
    <citation type="submission" date="2009-11" db="EMBL/GenBank/DDBJ databases">
        <title>The Genome Sequence of Allomyces macrogynus strain ATCC 38327.</title>
        <authorList>
            <consortium name="The Broad Institute Genome Sequencing Platform"/>
            <person name="Russ C."/>
            <person name="Cuomo C."/>
            <person name="Shea T."/>
            <person name="Young S.K."/>
            <person name="Zeng Q."/>
            <person name="Koehrsen M."/>
            <person name="Haas B."/>
            <person name="Borodovsky M."/>
            <person name="Guigo R."/>
            <person name="Alvarado L."/>
            <person name="Berlin A."/>
            <person name="Borenstein D."/>
            <person name="Chen Z."/>
            <person name="Engels R."/>
            <person name="Freedman E."/>
            <person name="Gellesch M."/>
            <person name="Goldberg J."/>
            <person name="Griggs A."/>
            <person name="Gujja S."/>
            <person name="Heiman D."/>
            <person name="Hepburn T."/>
            <person name="Howarth C."/>
            <person name="Jen D."/>
            <person name="Larson L."/>
            <person name="Lewis B."/>
            <person name="Mehta T."/>
            <person name="Park D."/>
            <person name="Pearson M."/>
            <person name="Roberts A."/>
            <person name="Saif S."/>
            <person name="Shenoy N."/>
            <person name="Sisk P."/>
            <person name="Stolte C."/>
            <person name="Sykes S."/>
            <person name="Walk T."/>
            <person name="White J."/>
            <person name="Yandava C."/>
            <person name="Burger G."/>
            <person name="Gray M.W."/>
            <person name="Holland P.W.H."/>
            <person name="King N."/>
            <person name="Lang F.B.F."/>
            <person name="Roger A.J."/>
            <person name="Ruiz-Trillo I."/>
            <person name="Lander E."/>
            <person name="Nusbaum C."/>
        </authorList>
    </citation>
    <scope>NUCLEOTIDE SEQUENCE [LARGE SCALE GENOMIC DNA]</scope>
    <source>
        <strain evidence="9">ATCC 38327</strain>
    </source>
</reference>
<feature type="domain" description="Tudor" evidence="6">
    <location>
        <begin position="724"/>
        <end position="783"/>
    </location>
</feature>
<name>A0A0L0SEI4_ALLM3</name>
<evidence type="ECO:0000259" key="6">
    <source>
        <dbReference type="PROSITE" id="PS50304"/>
    </source>
</evidence>
<accession>A0A0L0SEI4</accession>
<dbReference type="EMBL" id="GG745337">
    <property type="protein sequence ID" value="KNE60839.1"/>
    <property type="molecule type" value="Genomic_DNA"/>
</dbReference>
<sequence length="947" mass="101180">MPAHDASAPPAGTSRAFVKCVLSGDSLVLKESATAPPNSERTVSLAYLISPRLASSKRGQANDEPYAYDARETMRRVLVGKDIALRVDYSNPTTGREFCSVYAMSPKTREWVNVALLSLQRGCVKLRDEPPRSALPIDYALLQEAQRRAQEARTGLWSDKSPPAITLIQTTDPAAFVKQYKGQTLTGIVEHVRDGGCVKIRVLLDNGHTHHFLWTTFSGIKAPMLKPQGSDAPEPYAEAARDFVEARLLQREVQLLAEDVVPGPNTSNGVLATVLHPVGNIAHFLLREGLAKVHDWTAAAATGGPAPLRAAEQYAKDRRLNLWADYTGPTAGATNNGTAAAASTPTAQSATRFSGTVTRILGPDVLQVRSNYTNTDIKLWLSSVRAPRRDGSEAGYVHVAREWLRTRAIGKHVDVHVDYTRAAQGEFDARTCATVTLAGADGTNLAVELIAQGLACVQRPRRGEEDQRARDVDAMIAAEAAAQAAGKGVHSGKPAPPAPRINDVSETPAKARQFLPFLQRAGAKRVHAIAEHVVNGSRLRVVIPRESAKLAVVLAGIRVPRQGEPGAEEALALTSSLAMQRDVQIEVDAVDKTGAFIATGKMKNLAIALLEAGSAYGNQLYAAERTAKAEKAGLWAFEEDDDEAEGEAAAKEAAKKLEQLSVADAAPTVTKNLAPVTVSEIVTAAHFYLQSMAPDAVANLENMMAQFAAYHASPAATATAAPSPLKAGDHVSAKFTADNQWYRARVRKTFGNGTATVVYYDYGNVETVPATTHIRALPSQFTKLPPQAQEARLAYVRAPTATGAFADDAADALDRLRDLTEGKKLIANLDLVKGGTVWVTLFDPATARPDAGSPIGLDVGTSINADLLADGYVVLDTGKSAAPAAVSTAGRGGRGGRGQQQAQQVSDVPQGPRVPQAFMDAFQDAMDEARRDRRGIWRYGEVDLAEI</sequence>
<feature type="region of interest" description="Disordered" evidence="5">
    <location>
        <begin position="885"/>
        <end position="913"/>
    </location>
</feature>
<dbReference type="PROSITE" id="PS50304">
    <property type="entry name" value="TUDOR"/>
    <property type="match status" value="1"/>
</dbReference>
<dbReference type="Gene3D" id="2.30.30.140">
    <property type="match status" value="1"/>
</dbReference>
<dbReference type="SMART" id="SM00318">
    <property type="entry name" value="SNc"/>
    <property type="match status" value="4"/>
</dbReference>
<dbReference type="OMA" id="ARCADHH"/>
<evidence type="ECO:0000313" key="8">
    <source>
        <dbReference type="EMBL" id="KNE60839.1"/>
    </source>
</evidence>
<dbReference type="VEuPathDB" id="FungiDB:AMAG_06606"/>
<dbReference type="InterPro" id="IPR016071">
    <property type="entry name" value="Staphylococal_nuclease_OB-fold"/>
</dbReference>